<dbReference type="PANTHER" id="PTHR34112">
    <property type="entry name" value="C-JUN-AMINO-TERMINAL KINASE-INTERACTING PROTEIN"/>
    <property type="match status" value="1"/>
</dbReference>
<gene>
    <name evidence="2" type="ORF">Acr_04g0008220</name>
</gene>
<dbReference type="EMBL" id="BJWL01000004">
    <property type="protein sequence ID" value="GFY86084.1"/>
    <property type="molecule type" value="Genomic_DNA"/>
</dbReference>
<dbReference type="Proteomes" id="UP000585474">
    <property type="component" value="Unassembled WGS sequence"/>
</dbReference>
<organism evidence="2 3">
    <name type="scientific">Actinidia rufa</name>
    <dbReference type="NCBI Taxonomy" id="165716"/>
    <lineage>
        <taxon>Eukaryota</taxon>
        <taxon>Viridiplantae</taxon>
        <taxon>Streptophyta</taxon>
        <taxon>Embryophyta</taxon>
        <taxon>Tracheophyta</taxon>
        <taxon>Spermatophyta</taxon>
        <taxon>Magnoliopsida</taxon>
        <taxon>eudicotyledons</taxon>
        <taxon>Gunneridae</taxon>
        <taxon>Pentapetalae</taxon>
        <taxon>asterids</taxon>
        <taxon>Ericales</taxon>
        <taxon>Actinidiaceae</taxon>
        <taxon>Actinidia</taxon>
    </lineage>
</organism>
<feature type="compositionally biased region" description="Polar residues" evidence="1">
    <location>
        <begin position="341"/>
        <end position="368"/>
    </location>
</feature>
<feature type="compositionally biased region" description="Polar residues" evidence="1">
    <location>
        <begin position="390"/>
        <end position="407"/>
    </location>
</feature>
<dbReference type="AlphaFoldDB" id="A0A7J0EHX8"/>
<evidence type="ECO:0000256" key="1">
    <source>
        <dbReference type="SAM" id="MobiDB-lite"/>
    </source>
</evidence>
<feature type="region of interest" description="Disordered" evidence="1">
    <location>
        <begin position="590"/>
        <end position="612"/>
    </location>
</feature>
<feature type="compositionally biased region" description="Low complexity" evidence="1">
    <location>
        <begin position="59"/>
        <end position="89"/>
    </location>
</feature>
<feature type="region of interest" description="Disordered" evidence="1">
    <location>
        <begin position="308"/>
        <end position="368"/>
    </location>
</feature>
<dbReference type="PANTHER" id="PTHR34112:SF18">
    <property type="entry name" value="C-JUN-AMINO-TERMINAL KINASE-INTERACTING PROTEIN"/>
    <property type="match status" value="1"/>
</dbReference>
<protein>
    <submittedName>
        <fullName evidence="2">Uncharacterized protein</fullName>
    </submittedName>
</protein>
<proteinExistence type="predicted"/>
<evidence type="ECO:0000313" key="2">
    <source>
        <dbReference type="EMBL" id="GFY86084.1"/>
    </source>
</evidence>
<feature type="compositionally biased region" description="Basic and acidic residues" evidence="1">
    <location>
        <begin position="91"/>
        <end position="103"/>
    </location>
</feature>
<keyword evidence="3" id="KW-1185">Reference proteome</keyword>
<sequence length="612" mass="64660">MESSEPAFFPEWLRSPGSVSGGGNSSHHFVSSSHSDFHSSSHSTGNRSSRTITDKDTSRSSFLDRTSSSSSRRGSSSSDSSKHPYSSFSRSHGDKNRDKEKKRPVVADLWDHECSDPLGDILISRAEKETLRLSRSLVCRNPGEVLPRKTVYIKNGGSNNHNSSKGVLSGGSPVGSIHKTAFGKDFPHLGVEVKQGVPDIGRVLSPVLSTAGQSLPVGNPGLIGGEGWTSALAEVPTIIGGNGMLPPSVQQSVLATASSGTSSTLAGLNIAEALSQTPSRARTPPQLPDMTQRLEDLAIKKSRQLIPMTPSMPKGLVLSSDKSKPKTAVRTSEMNGAVKSVLQQPHSAPLGNQSLRAGQGRSDASQPSHAGKFLILKSLRENGVSSVANDVSNPINNSSRVANSQLPTAPVAPSTPLKSPNTSKLSTIEHKVAALALNSGITLEKRPSLAQAKSRSDFFNLMRKKTSSNTSTTLLDSGVATLSPSGEKSGEAVKGDKAPVSPCVTEGGIEGEVSSNGDTHEGGKNLFLNGSVYPDEEEAAFLRSLGWEENTEEDDGLTEEEINAFYEEYMKLKPSLKLCRSMEPKLSMLCDSHLGGSSSSSDLSSSGCEAEE</sequence>
<feature type="compositionally biased region" description="Low complexity" evidence="1">
    <location>
        <begin position="25"/>
        <end position="51"/>
    </location>
</feature>
<evidence type="ECO:0000313" key="3">
    <source>
        <dbReference type="Proteomes" id="UP000585474"/>
    </source>
</evidence>
<feature type="region of interest" description="Disordered" evidence="1">
    <location>
        <begin position="390"/>
        <end position="423"/>
    </location>
</feature>
<feature type="region of interest" description="Disordered" evidence="1">
    <location>
        <begin position="1"/>
        <end position="103"/>
    </location>
</feature>
<feature type="compositionally biased region" description="Basic and acidic residues" evidence="1">
    <location>
        <begin position="488"/>
        <end position="497"/>
    </location>
</feature>
<comment type="caution">
    <text evidence="2">The sequence shown here is derived from an EMBL/GenBank/DDBJ whole genome shotgun (WGS) entry which is preliminary data.</text>
</comment>
<name>A0A7J0EHX8_9ERIC</name>
<feature type="compositionally biased region" description="Low complexity" evidence="1">
    <location>
        <begin position="591"/>
        <end position="612"/>
    </location>
</feature>
<reference evidence="2 3" key="1">
    <citation type="submission" date="2019-07" db="EMBL/GenBank/DDBJ databases">
        <title>De Novo Assembly of kiwifruit Actinidia rufa.</title>
        <authorList>
            <person name="Sugita-Konishi S."/>
            <person name="Sato K."/>
            <person name="Mori E."/>
            <person name="Abe Y."/>
            <person name="Kisaki G."/>
            <person name="Hamano K."/>
            <person name="Suezawa K."/>
            <person name="Otani M."/>
            <person name="Fukuda T."/>
            <person name="Manabe T."/>
            <person name="Gomi K."/>
            <person name="Tabuchi M."/>
            <person name="Akimitsu K."/>
            <person name="Kataoka I."/>
        </authorList>
    </citation>
    <scope>NUCLEOTIDE SEQUENCE [LARGE SCALE GENOMIC DNA]</scope>
    <source>
        <strain evidence="3">cv. Fuchu</strain>
    </source>
</reference>
<feature type="region of interest" description="Disordered" evidence="1">
    <location>
        <begin position="470"/>
        <end position="502"/>
    </location>
</feature>
<dbReference type="OrthoDB" id="848545at2759"/>
<accession>A0A7J0EHX8</accession>